<accession>A0A0G2FEU5</accession>
<gene>
    <name evidence="2" type="ORF">UCDDA912_g07372</name>
</gene>
<dbReference type="InterPro" id="IPR000073">
    <property type="entry name" value="AB_hydrolase_1"/>
</dbReference>
<evidence type="ECO:0000313" key="3">
    <source>
        <dbReference type="Proteomes" id="UP000034680"/>
    </source>
</evidence>
<reference evidence="2 3" key="1">
    <citation type="submission" date="2015-05" db="EMBL/GenBank/DDBJ databases">
        <title>Distinctive expansion of gene families associated with plant cell wall degradation and secondary metabolism in the genomes of grapevine trunk pathogens.</title>
        <authorList>
            <person name="Lawrence D.P."/>
            <person name="Travadon R."/>
            <person name="Rolshausen P.E."/>
            <person name="Baumgartner K."/>
        </authorList>
    </citation>
    <scope>NUCLEOTIDE SEQUENCE [LARGE SCALE GENOMIC DNA]</scope>
    <source>
        <strain evidence="2">DA912</strain>
    </source>
</reference>
<keyword evidence="3" id="KW-1185">Reference proteome</keyword>
<dbReference type="PANTHER" id="PTHR37017">
    <property type="entry name" value="AB HYDROLASE-1 DOMAIN-CONTAINING PROTEIN-RELATED"/>
    <property type="match status" value="1"/>
</dbReference>
<feature type="domain" description="AB hydrolase-1" evidence="1">
    <location>
        <begin position="10"/>
        <end position="247"/>
    </location>
</feature>
<protein>
    <recommendedName>
        <fullName evidence="1">AB hydrolase-1 domain-containing protein</fullName>
    </recommendedName>
</protein>
<dbReference type="SUPFAM" id="SSF53474">
    <property type="entry name" value="alpha/beta-Hydrolases"/>
    <property type="match status" value="1"/>
</dbReference>
<reference evidence="2 3" key="2">
    <citation type="submission" date="2015-05" db="EMBL/GenBank/DDBJ databases">
        <authorList>
            <person name="Morales-Cruz A."/>
            <person name="Amrine K.C."/>
            <person name="Cantu D."/>
        </authorList>
    </citation>
    <scope>NUCLEOTIDE SEQUENCE [LARGE SCALE GENOMIC DNA]</scope>
    <source>
        <strain evidence="2">DA912</strain>
    </source>
</reference>
<dbReference type="InterPro" id="IPR052897">
    <property type="entry name" value="Sec-Metab_Biosynth_Hydrolase"/>
</dbReference>
<dbReference type="Gene3D" id="3.40.50.1820">
    <property type="entry name" value="alpha/beta hydrolase"/>
    <property type="match status" value="1"/>
</dbReference>
<evidence type="ECO:0000313" key="2">
    <source>
        <dbReference type="EMBL" id="KKY32666.1"/>
    </source>
</evidence>
<comment type="caution">
    <text evidence="2">The sequence shown here is derived from an EMBL/GenBank/DDBJ whole genome shotgun (WGS) entry which is preliminary data.</text>
</comment>
<dbReference type="Proteomes" id="UP000034680">
    <property type="component" value="Unassembled WGS sequence"/>
</dbReference>
<evidence type="ECO:0000259" key="1">
    <source>
        <dbReference type="Pfam" id="PF12697"/>
    </source>
</evidence>
<name>A0A0G2FEU5_9PEZI</name>
<sequence length="259" mass="28025">MDRKRAHEAVLLVTGAWHVPNHYRKLISSLESRGIRTICPTLPTNNNAVPPNKTFGDDVKLIREITASEVAKGTRLTVVAHSYGGVVSTSAVGEFAFPVKGDTKKGGVVDILYVTTCPPNEGQSMVGMFGGVLPPMFHAQPDGTLQIENPEYYFFNDLPDDEAKKAVGMLVAHPVDATFAPVDCAAGKAAFRLIPTSYLVCEADTAMVPQIQEMSIARLRSEGVDVRVFRCSGGHNAFMSVPEEVTDVVLKILKSRRGP</sequence>
<dbReference type="Pfam" id="PF12697">
    <property type="entry name" value="Abhydrolase_6"/>
    <property type="match status" value="1"/>
</dbReference>
<dbReference type="AlphaFoldDB" id="A0A0G2FEU5"/>
<dbReference type="OrthoDB" id="408373at2759"/>
<dbReference type="EMBL" id="LCUC01000292">
    <property type="protein sequence ID" value="KKY32666.1"/>
    <property type="molecule type" value="Genomic_DNA"/>
</dbReference>
<organism evidence="2 3">
    <name type="scientific">Diaporthe ampelina</name>
    <dbReference type="NCBI Taxonomy" id="1214573"/>
    <lineage>
        <taxon>Eukaryota</taxon>
        <taxon>Fungi</taxon>
        <taxon>Dikarya</taxon>
        <taxon>Ascomycota</taxon>
        <taxon>Pezizomycotina</taxon>
        <taxon>Sordariomycetes</taxon>
        <taxon>Sordariomycetidae</taxon>
        <taxon>Diaporthales</taxon>
        <taxon>Diaporthaceae</taxon>
        <taxon>Diaporthe</taxon>
    </lineage>
</organism>
<dbReference type="InterPro" id="IPR029058">
    <property type="entry name" value="AB_hydrolase_fold"/>
</dbReference>
<dbReference type="PANTHER" id="PTHR37017:SF11">
    <property type="entry name" value="ESTERASE_LIPASE_THIOESTERASE DOMAIN-CONTAINING PROTEIN"/>
    <property type="match status" value="1"/>
</dbReference>
<dbReference type="STRING" id="1214573.A0A0G2FEU5"/>
<proteinExistence type="predicted"/>